<dbReference type="Proteomes" id="UP000050525">
    <property type="component" value="Unassembled WGS sequence"/>
</dbReference>
<protein>
    <submittedName>
        <fullName evidence="1">Uncharacterized protein</fullName>
    </submittedName>
</protein>
<dbReference type="AlphaFoldDB" id="A0A151NQV9"/>
<comment type="caution">
    <text evidence="1">The sequence shown here is derived from an EMBL/GenBank/DDBJ whole genome shotgun (WGS) entry which is preliminary data.</text>
</comment>
<dbReference type="EMBL" id="AKHW03002337">
    <property type="protein sequence ID" value="KYO39164.1"/>
    <property type="molecule type" value="Genomic_DNA"/>
</dbReference>
<accession>A0A151NQV9</accession>
<evidence type="ECO:0000313" key="2">
    <source>
        <dbReference type="Proteomes" id="UP000050525"/>
    </source>
</evidence>
<keyword evidence="2" id="KW-1185">Reference proteome</keyword>
<evidence type="ECO:0000313" key="1">
    <source>
        <dbReference type="EMBL" id="KYO39164.1"/>
    </source>
</evidence>
<sequence length="76" mass="7958">MCCEEQGEAARRPSDSSWRLAYGRDGGEVEPHGYPTGGVTYLGQSLTGEPTSEDSIKVVAGDLLSVGTTRQQPSAG</sequence>
<reference evidence="1 2" key="1">
    <citation type="journal article" date="2012" name="Genome Biol.">
        <title>Sequencing three crocodilian genomes to illuminate the evolution of archosaurs and amniotes.</title>
        <authorList>
            <person name="St John J.A."/>
            <person name="Braun E.L."/>
            <person name="Isberg S.R."/>
            <person name="Miles L.G."/>
            <person name="Chong A.Y."/>
            <person name="Gongora J."/>
            <person name="Dalzell P."/>
            <person name="Moran C."/>
            <person name="Bed'hom B."/>
            <person name="Abzhanov A."/>
            <person name="Burgess S.C."/>
            <person name="Cooksey A.M."/>
            <person name="Castoe T.A."/>
            <person name="Crawford N.G."/>
            <person name="Densmore L.D."/>
            <person name="Drew J.C."/>
            <person name="Edwards S.V."/>
            <person name="Faircloth B.C."/>
            <person name="Fujita M.K."/>
            <person name="Greenwold M.J."/>
            <person name="Hoffmann F.G."/>
            <person name="Howard J.M."/>
            <person name="Iguchi T."/>
            <person name="Janes D.E."/>
            <person name="Khan S.Y."/>
            <person name="Kohno S."/>
            <person name="de Koning A.J."/>
            <person name="Lance S.L."/>
            <person name="McCarthy F.M."/>
            <person name="McCormack J.E."/>
            <person name="Merchant M.E."/>
            <person name="Peterson D.G."/>
            <person name="Pollock D.D."/>
            <person name="Pourmand N."/>
            <person name="Raney B.J."/>
            <person name="Roessler K.A."/>
            <person name="Sanford J.R."/>
            <person name="Sawyer R.H."/>
            <person name="Schmidt C.J."/>
            <person name="Triplett E.W."/>
            <person name="Tuberville T.D."/>
            <person name="Venegas-Anaya M."/>
            <person name="Howard J.T."/>
            <person name="Jarvis E.D."/>
            <person name="Guillette L.J.Jr."/>
            <person name="Glenn T.C."/>
            <person name="Green R.E."/>
            <person name="Ray D.A."/>
        </authorList>
    </citation>
    <scope>NUCLEOTIDE SEQUENCE [LARGE SCALE GENOMIC DNA]</scope>
    <source>
        <strain evidence="1">KSC_2009_1</strain>
    </source>
</reference>
<name>A0A151NQV9_ALLMI</name>
<organism evidence="1 2">
    <name type="scientific">Alligator mississippiensis</name>
    <name type="common">American alligator</name>
    <dbReference type="NCBI Taxonomy" id="8496"/>
    <lineage>
        <taxon>Eukaryota</taxon>
        <taxon>Metazoa</taxon>
        <taxon>Chordata</taxon>
        <taxon>Craniata</taxon>
        <taxon>Vertebrata</taxon>
        <taxon>Euteleostomi</taxon>
        <taxon>Archelosauria</taxon>
        <taxon>Archosauria</taxon>
        <taxon>Crocodylia</taxon>
        <taxon>Alligatoridae</taxon>
        <taxon>Alligatorinae</taxon>
        <taxon>Alligator</taxon>
    </lineage>
</organism>
<proteinExistence type="predicted"/>
<gene>
    <name evidence="1" type="ORF">Y1Q_0004813</name>
</gene>